<evidence type="ECO:0000256" key="3">
    <source>
        <dbReference type="SAM" id="MobiDB-lite"/>
    </source>
</evidence>
<organism evidence="5">
    <name type="scientific">Phaeodactylum tricornutum</name>
    <name type="common">Diatom</name>
    <dbReference type="NCBI Taxonomy" id="2850"/>
    <lineage>
        <taxon>Eukaryota</taxon>
        <taxon>Sar</taxon>
        <taxon>Stramenopiles</taxon>
        <taxon>Ochrophyta</taxon>
        <taxon>Bacillariophyta</taxon>
        <taxon>Bacillariophyceae</taxon>
        <taxon>Bacillariophycidae</taxon>
        <taxon>Naviculales</taxon>
        <taxon>Phaeodactylaceae</taxon>
        <taxon>Phaeodactylum</taxon>
    </lineage>
</organism>
<gene>
    <name evidence="5" type="ORF">PTTT1_LOCUS49245</name>
</gene>
<evidence type="ECO:0000313" key="5">
    <source>
        <dbReference type="EMBL" id="CAG9292622.1"/>
    </source>
</evidence>
<keyword evidence="4" id="KW-0472">Membrane</keyword>
<keyword evidence="2" id="KW-0040">ANK repeat</keyword>
<dbReference type="AlphaFoldDB" id="A0A8J9X9L8"/>
<keyword evidence="4" id="KW-1133">Transmembrane helix</keyword>
<dbReference type="GO" id="GO:0005737">
    <property type="term" value="C:cytoplasm"/>
    <property type="evidence" value="ECO:0007669"/>
    <property type="project" value="TreeGrafter"/>
</dbReference>
<accession>A0A8J9X9L8</accession>
<feature type="transmembrane region" description="Helical" evidence="4">
    <location>
        <begin position="32"/>
        <end position="53"/>
    </location>
</feature>
<dbReference type="PANTHER" id="PTHR24153:SF8">
    <property type="entry name" value="FORKED, ISOFORM F"/>
    <property type="match status" value="1"/>
</dbReference>
<evidence type="ECO:0000256" key="2">
    <source>
        <dbReference type="ARBA" id="ARBA00023043"/>
    </source>
</evidence>
<dbReference type="InterPro" id="IPR002110">
    <property type="entry name" value="Ankyrin_rpt"/>
</dbReference>
<evidence type="ECO:0000256" key="1">
    <source>
        <dbReference type="ARBA" id="ARBA00022737"/>
    </source>
</evidence>
<dbReference type="Pfam" id="PF12796">
    <property type="entry name" value="Ank_2"/>
    <property type="match status" value="1"/>
</dbReference>
<dbReference type="SUPFAM" id="SSF48403">
    <property type="entry name" value="Ankyrin repeat"/>
    <property type="match status" value="1"/>
</dbReference>
<dbReference type="GO" id="GO:0051015">
    <property type="term" value="F:actin filament binding"/>
    <property type="evidence" value="ECO:0007669"/>
    <property type="project" value="TreeGrafter"/>
</dbReference>
<protein>
    <submittedName>
        <fullName evidence="5">Uncharacterized protein</fullName>
    </submittedName>
</protein>
<dbReference type="InterPro" id="IPR036770">
    <property type="entry name" value="Ankyrin_rpt-contain_sf"/>
</dbReference>
<dbReference type="InterPro" id="IPR052420">
    <property type="entry name" value="Espin/Espin-like"/>
</dbReference>
<sequence>MMSLTTHLTTSCSSFTFENDADALFANTTGTLFTVGIAWCAIAATYVTIIVRILRSDRLSSWRELWKVPASLPLCIASFSHAACPRRRSRWFKCTQRGRSSLSGMALCEMSCPLQRAAAFYKLHLPPPLPWTCRRRANRLRQEQEQQAAIAKVLPEPSPSDQDSSVSSRESLVSHTSVECAQAETSTTTLTTTTSTITTSSSTSHTTPYPRTSHRPPSRTRIPVSSLLDMARMQQWQTIVAAAPLHRRDAKQRDADGLYPLHWACSGGPTLSVVQTLLDAYPSAARKRDTEGSTPLHFASCYSASTAIHQTLLGVYPQAASLPDRYGRLPLYHAVEHNAGKAVLEALVHVDAASVTQPCLPPHPLHPVPLVNGNRVWATRTPLFVAWANLDRPAKLSFRGKRWDKAQYLLRTAYQHHGHPGTGTGYNFIRAVIAMDLYLPEPILDMAIQARPELLRERDETGSYVLHQAAATLTHSPQRARDVLHSVLDAFPAAARVRDNYGRSPLAIALASGKVWKDSAVQALWQAAPEALAWRDGKTGLPPVLVAATAMAPLWTGTEESSFAALGNDPCGLLTGKQQELLRRRSLSSAETNRAKHQYGTGDPDVDALETVYSLLQADPSVLVTATRR</sequence>
<reference evidence="5" key="1">
    <citation type="submission" date="2022-02" db="EMBL/GenBank/DDBJ databases">
        <authorList>
            <person name="Giguere J D."/>
        </authorList>
    </citation>
    <scope>NUCLEOTIDE SEQUENCE</scope>
    <source>
        <strain evidence="5">CCAP 1055/1</strain>
    </source>
</reference>
<keyword evidence="4" id="KW-0812">Transmembrane</keyword>
<evidence type="ECO:0000256" key="4">
    <source>
        <dbReference type="SAM" id="Phobius"/>
    </source>
</evidence>
<dbReference type="Gene3D" id="1.25.40.20">
    <property type="entry name" value="Ankyrin repeat-containing domain"/>
    <property type="match status" value="2"/>
</dbReference>
<keyword evidence="1" id="KW-0677">Repeat</keyword>
<feature type="compositionally biased region" description="Low complexity" evidence="3">
    <location>
        <begin position="159"/>
        <end position="174"/>
    </location>
</feature>
<dbReference type="PANTHER" id="PTHR24153">
    <property type="entry name" value="ESPIN"/>
    <property type="match status" value="1"/>
</dbReference>
<name>A0A8J9X9L8_PHATR</name>
<dbReference type="GO" id="GO:0051017">
    <property type="term" value="P:actin filament bundle assembly"/>
    <property type="evidence" value="ECO:0007669"/>
    <property type="project" value="TreeGrafter"/>
</dbReference>
<feature type="compositionally biased region" description="Low complexity" evidence="3">
    <location>
        <begin position="185"/>
        <end position="211"/>
    </location>
</feature>
<dbReference type="EMBL" id="OU594948">
    <property type="protein sequence ID" value="CAG9292622.1"/>
    <property type="molecule type" value="Genomic_DNA"/>
</dbReference>
<proteinExistence type="predicted"/>
<feature type="region of interest" description="Disordered" evidence="3">
    <location>
        <begin position="142"/>
        <end position="220"/>
    </location>
</feature>
<dbReference type="Proteomes" id="UP000836788">
    <property type="component" value="Chromosome 7"/>
</dbReference>